<organism evidence="1 2">
    <name type="scientific">Penicillium salamii</name>
    <dbReference type="NCBI Taxonomy" id="1612424"/>
    <lineage>
        <taxon>Eukaryota</taxon>
        <taxon>Fungi</taxon>
        <taxon>Dikarya</taxon>
        <taxon>Ascomycota</taxon>
        <taxon>Pezizomycotina</taxon>
        <taxon>Eurotiomycetes</taxon>
        <taxon>Eurotiomycetidae</taxon>
        <taxon>Eurotiales</taxon>
        <taxon>Aspergillaceae</taxon>
        <taxon>Penicillium</taxon>
    </lineage>
</organism>
<accession>A0A9W4IHX9</accession>
<proteinExistence type="predicted"/>
<evidence type="ECO:0008006" key="3">
    <source>
        <dbReference type="Google" id="ProtNLM"/>
    </source>
</evidence>
<dbReference type="Proteomes" id="UP001152592">
    <property type="component" value="Unassembled WGS sequence"/>
</dbReference>
<evidence type="ECO:0000313" key="1">
    <source>
        <dbReference type="EMBL" id="CAG8308472.1"/>
    </source>
</evidence>
<sequence>MSDISISVDPDHYDLFGADSDVSSGTTSLASSIYRGVFENGRRCPCDEQQFESLLASHLLCVVLDSNEQNPLFHAPVREPKEILDIGTGRGSWAVDVADMFPESKLTPVLSATITDKSATVRGVDLFPPPIDWLPPNCIMEVDDVLREWTWKTSFDLIHLRQMVGAFKPKEWDGVFDQCYRNLKPGGWIEQLEVDPHIICTDGSLPDNSYAVQFAEAIINAAKQANQPIDTVATMRGRMIKAGFIDIHEKKYNWPMGPWPRDPLLKEAGRLHYHQWVHGMEGWAMYYLTKWGTPSPWSTDEVQVLVAKARKELKEGRAHMWQYAKRVWARKPTEEEIRAAGSPLGVPIKDEFSP</sequence>
<dbReference type="GO" id="GO:0008168">
    <property type="term" value="F:methyltransferase activity"/>
    <property type="evidence" value="ECO:0007669"/>
    <property type="project" value="TreeGrafter"/>
</dbReference>
<gene>
    <name evidence="1" type="ORF">PSALAMII_LOCUS2020</name>
</gene>
<name>A0A9W4IHX9_9EURO</name>
<evidence type="ECO:0000313" key="2">
    <source>
        <dbReference type="Proteomes" id="UP001152592"/>
    </source>
</evidence>
<dbReference type="OrthoDB" id="5587616at2759"/>
<reference evidence="1" key="1">
    <citation type="submission" date="2021-07" db="EMBL/GenBank/DDBJ databases">
        <authorList>
            <person name="Branca A.L. A."/>
        </authorList>
    </citation>
    <scope>NUCLEOTIDE SEQUENCE</scope>
</reference>
<dbReference type="CDD" id="cd02440">
    <property type="entry name" value="AdoMet_MTases"/>
    <property type="match status" value="1"/>
</dbReference>
<dbReference type="InterPro" id="IPR029063">
    <property type="entry name" value="SAM-dependent_MTases_sf"/>
</dbReference>
<dbReference type="Pfam" id="PF13489">
    <property type="entry name" value="Methyltransf_23"/>
    <property type="match status" value="1"/>
</dbReference>
<dbReference type="SUPFAM" id="SSF53335">
    <property type="entry name" value="S-adenosyl-L-methionine-dependent methyltransferases"/>
    <property type="match status" value="1"/>
</dbReference>
<dbReference type="PANTHER" id="PTHR43591">
    <property type="entry name" value="METHYLTRANSFERASE"/>
    <property type="match status" value="1"/>
</dbReference>
<protein>
    <recommendedName>
        <fullName evidence="3">S-adenosyl-L-methionine-dependent methyltransferase</fullName>
    </recommendedName>
</protein>
<dbReference type="PANTHER" id="PTHR43591:SF10">
    <property type="entry name" value="ABC TRANSMEMBRANE TYPE-1 DOMAIN-CONTAINING PROTEIN-RELATED"/>
    <property type="match status" value="1"/>
</dbReference>
<dbReference type="AlphaFoldDB" id="A0A9W4IHX9"/>
<dbReference type="EMBL" id="CAJVPD010000088">
    <property type="protein sequence ID" value="CAG8308472.1"/>
    <property type="molecule type" value="Genomic_DNA"/>
</dbReference>
<dbReference type="Gene3D" id="3.40.50.150">
    <property type="entry name" value="Vaccinia Virus protein VP39"/>
    <property type="match status" value="1"/>
</dbReference>
<comment type="caution">
    <text evidence="1">The sequence shown here is derived from an EMBL/GenBank/DDBJ whole genome shotgun (WGS) entry which is preliminary data.</text>
</comment>